<accession>A0ABR6KGY5</accession>
<keyword evidence="4" id="KW-1185">Reference proteome</keyword>
<evidence type="ECO:0000313" key="4">
    <source>
        <dbReference type="Proteomes" id="UP000533637"/>
    </source>
</evidence>
<dbReference type="Gene3D" id="2.60.40.1180">
    <property type="entry name" value="Golgi alpha-mannosidase II"/>
    <property type="match status" value="1"/>
</dbReference>
<dbReference type="InterPro" id="IPR013780">
    <property type="entry name" value="Glyco_hydro_b"/>
</dbReference>
<reference evidence="3 4" key="1">
    <citation type="submission" date="2020-08" db="EMBL/GenBank/DDBJ databases">
        <title>Genomic Encyclopedia of Type Strains, Phase IV (KMG-IV): sequencing the most valuable type-strain genomes for metagenomic binning, comparative biology and taxonomic classification.</title>
        <authorList>
            <person name="Goeker M."/>
        </authorList>
    </citation>
    <scope>NUCLEOTIDE SEQUENCE [LARGE SCALE GENOMIC DNA]</scope>
    <source>
        <strain evidence="3 4">DSM 102983</strain>
    </source>
</reference>
<evidence type="ECO:0000256" key="1">
    <source>
        <dbReference type="SAM" id="SignalP"/>
    </source>
</evidence>
<dbReference type="SUPFAM" id="SSF74650">
    <property type="entry name" value="Galactose mutarotase-like"/>
    <property type="match status" value="1"/>
</dbReference>
<comment type="caution">
    <text evidence="3">The sequence shown here is derived from an EMBL/GenBank/DDBJ whole genome shotgun (WGS) entry which is preliminary data.</text>
</comment>
<dbReference type="PANTHER" id="PTHR46017:SF1">
    <property type="entry name" value="ALPHA-MANNOSIDASE 2C1"/>
    <property type="match status" value="1"/>
</dbReference>
<feature type="chain" id="PRO_5046854881" description="Glycoside hydrolase family 38 N-terminal domain-containing protein" evidence="1">
    <location>
        <begin position="20"/>
        <end position="895"/>
    </location>
</feature>
<sequence length="895" mass="101144">MKRILLFIVLALFISRSNAQIAAIDVDNGSEKTSVEDIIIVFKMHFDIGYTDWSESILQKYANSMMDETLHSVDVTSKLPQEKQFVWTLPGWPMKYILDNISADRKPDIEAALKDGRFRVHALPFTYETESSDLETLVRGMSYSSQINRTYGHPLTRGAKLTDVPCHSWILPTLLTQAGVKILHIGCNPGSVSPELPTLFWWEGPDGSRLLTFNWAEYYGSGVLPPEGWKYKTWLAMIHTHENTGAPKPEEVAAVLEEARKKVPGARVRIGQLEDFYDTLMKENPSIPVVRGDMPDTWIHGYMSMPKEVKINKSMQRLIYNEETLNTLLKGWNAKAEPVKPYVDKAIEQSVLFDEHTFGLAISHGHQASWKYGDPFVIDRAKGAYDFIEESWNEKASRVHRSKQYLIPSLRKDMRNLANAVEGDGQKVVVYNPLPWKRSGVVSLYMSVYQKKFTVYGLKDEQTGEIIPAYNEGNYLSFTAHDVPTLGYKTYSVITEPVSEKAHSIRVVQAENVIENQYFKVVISPDNGALLSVWDKKRQQEMVDTGSEYGFGEFIHEKFGNEEIERYNKAYVKPGHHGWADPEMGRPVDSALKYEMVKGKALRIAYNQTVHSVEATAFCRSGRGEDYTLTYTLYEDSPYMEICWGMQNKRADMQPEGGWLAFPFNVSQPVFHLGRTGAVVNPATDFIKRSNHDYYFLNTGMAVVDPKGRGFGLNTPNAPAVSLDRPGLYRFTGDFIPQRPNVFVNLFNTQWGTNFTEWVEGALSARIYLWSVDEYKNEPSLITPTEETRVPLMAVYREGKGGELPLSAEGIQLSKKGVLVTAFGANTDGDGEVLRVWEQAGDAGECVITLPDSGYRTAQYCNLRGERLGKAFPVKQNKITVNLKAYQPLSLILEK</sequence>
<gene>
    <name evidence="3" type="ORF">GGQ57_000643</name>
</gene>
<keyword evidence="1" id="KW-0732">Signal</keyword>
<dbReference type="InterPro" id="IPR011013">
    <property type="entry name" value="Gal_mutarotase_sf_dom"/>
</dbReference>
<proteinExistence type="predicted"/>
<dbReference type="EMBL" id="JACHOC010000001">
    <property type="protein sequence ID" value="MBB4620769.1"/>
    <property type="molecule type" value="Genomic_DNA"/>
</dbReference>
<dbReference type="RefSeq" id="WP_183668890.1">
    <property type="nucleotide sequence ID" value="NZ_BMPB01000004.1"/>
</dbReference>
<organism evidence="3 4">
    <name type="scientific">Parabacteroides faecis</name>
    <dbReference type="NCBI Taxonomy" id="1217282"/>
    <lineage>
        <taxon>Bacteria</taxon>
        <taxon>Pseudomonadati</taxon>
        <taxon>Bacteroidota</taxon>
        <taxon>Bacteroidia</taxon>
        <taxon>Bacteroidales</taxon>
        <taxon>Tannerellaceae</taxon>
        <taxon>Parabacteroides</taxon>
    </lineage>
</organism>
<evidence type="ECO:0000259" key="2">
    <source>
        <dbReference type="Pfam" id="PF01074"/>
    </source>
</evidence>
<dbReference type="Proteomes" id="UP000533637">
    <property type="component" value="Unassembled WGS sequence"/>
</dbReference>
<feature type="signal peptide" evidence="1">
    <location>
        <begin position="1"/>
        <end position="19"/>
    </location>
</feature>
<name>A0ABR6KGY5_9BACT</name>
<dbReference type="InterPro" id="IPR027291">
    <property type="entry name" value="Glyco_hydro_38_N_sf"/>
</dbReference>
<dbReference type="InterPro" id="IPR000602">
    <property type="entry name" value="Glyco_hydro_38_N"/>
</dbReference>
<dbReference type="SUPFAM" id="SSF88713">
    <property type="entry name" value="Glycoside hydrolase/deacetylase"/>
    <property type="match status" value="1"/>
</dbReference>
<dbReference type="Gene3D" id="3.20.110.10">
    <property type="entry name" value="Glycoside hydrolase 38, N terminal domain"/>
    <property type="match status" value="1"/>
</dbReference>
<protein>
    <recommendedName>
        <fullName evidence="2">Glycoside hydrolase family 38 N-terminal domain-containing protein</fullName>
    </recommendedName>
</protein>
<dbReference type="InterPro" id="IPR011330">
    <property type="entry name" value="Glyco_hydro/deAcase_b/a-brl"/>
</dbReference>
<dbReference type="PANTHER" id="PTHR46017">
    <property type="entry name" value="ALPHA-MANNOSIDASE 2C1"/>
    <property type="match status" value="1"/>
</dbReference>
<dbReference type="Pfam" id="PF01074">
    <property type="entry name" value="Glyco_hydro_38N"/>
    <property type="match status" value="1"/>
</dbReference>
<evidence type="ECO:0000313" key="3">
    <source>
        <dbReference type="EMBL" id="MBB4620769.1"/>
    </source>
</evidence>
<dbReference type="Gene3D" id="2.70.98.30">
    <property type="entry name" value="Golgi alpha-mannosidase II, domain 4"/>
    <property type="match status" value="1"/>
</dbReference>
<feature type="domain" description="Glycoside hydrolase family 38 N-terminal" evidence="2">
    <location>
        <begin position="39"/>
        <end position="246"/>
    </location>
</feature>